<keyword evidence="8 11" id="KW-0808">Transferase</keyword>
<comment type="similarity">
    <text evidence="3 11">Belongs to the CobT family.</text>
</comment>
<evidence type="ECO:0000256" key="3">
    <source>
        <dbReference type="ARBA" id="ARBA00007110"/>
    </source>
</evidence>
<dbReference type="CDD" id="cd02439">
    <property type="entry name" value="DMB-PRT_CobT"/>
    <property type="match status" value="1"/>
</dbReference>
<dbReference type="PANTHER" id="PTHR43463:SF1">
    <property type="entry name" value="NICOTINATE-NUCLEOTIDE--DIMETHYLBENZIMIDAZOLE PHOSPHORIBOSYLTRANSFERASE"/>
    <property type="match status" value="1"/>
</dbReference>
<dbReference type="InterPro" id="IPR036087">
    <property type="entry name" value="Nict_dMeBzImd_PRibTrfase_sf"/>
</dbReference>
<sequence length="358" mass="35089">MAGVSEVLSSTIARIQPLDAEAVAAAETAQAGLVKPAGSLGVLEALSAQLAGIARACPPPVPAKPAVGVFAGDHGVLAQGVTPWPSDITFVMCNVFQAGGAAINVLSRAAGASVTVVDMGVAGPYAEGTGPGAELVSKKVRPATSDLAKGAAMSRDEAIQALEAGIAVADQLVDGGADLLVTGDMGIGNTTPSAALIAALTGTAADVVTGRGTGIDDETLALKTGIVASAVERIAEGADAIDVLAEVGGFEHAGIAGFVLGGAARGVPVVLDGVIAGSAALVAQGIAPTAIDYCVAGHRSAEPGHRIALEKLALRPLLELDLRLGEGTGAVLATPIVQASARILNEMATLESVMAGGQ</sequence>
<dbReference type="Gene3D" id="1.10.1610.10">
    <property type="match status" value="1"/>
</dbReference>
<evidence type="ECO:0000256" key="5">
    <source>
        <dbReference type="ARBA" id="ARBA00015486"/>
    </source>
</evidence>
<dbReference type="EC" id="2.4.2.21" evidence="4 11"/>
<evidence type="ECO:0000256" key="9">
    <source>
        <dbReference type="ARBA" id="ARBA00030686"/>
    </source>
</evidence>
<evidence type="ECO:0000313" key="12">
    <source>
        <dbReference type="EMBL" id="GGO91474.1"/>
    </source>
</evidence>
<evidence type="ECO:0000256" key="2">
    <source>
        <dbReference type="ARBA" id="ARBA00005049"/>
    </source>
</evidence>
<dbReference type="Pfam" id="PF02277">
    <property type="entry name" value="DBI_PRT"/>
    <property type="match status" value="1"/>
</dbReference>
<proteinExistence type="inferred from homology"/>
<dbReference type="NCBIfam" id="TIGR03160">
    <property type="entry name" value="cobT_DBIPRT"/>
    <property type="match status" value="1"/>
</dbReference>
<accession>A0ABQ2NDX4</accession>
<keyword evidence="6 11" id="KW-0169">Cobalamin biosynthesis</keyword>
<dbReference type="Proteomes" id="UP000655410">
    <property type="component" value="Unassembled WGS sequence"/>
</dbReference>
<dbReference type="InterPro" id="IPR003200">
    <property type="entry name" value="Nict_dMeBzImd_PRibTrfase"/>
</dbReference>
<dbReference type="Gene3D" id="3.40.50.10210">
    <property type="match status" value="1"/>
</dbReference>
<gene>
    <name evidence="11" type="primary">cobT</name>
    <name evidence="12" type="ORF">GCM10011584_25670</name>
</gene>
<evidence type="ECO:0000256" key="7">
    <source>
        <dbReference type="ARBA" id="ARBA00022676"/>
    </source>
</evidence>
<evidence type="ECO:0000256" key="8">
    <source>
        <dbReference type="ARBA" id="ARBA00022679"/>
    </source>
</evidence>
<comment type="caution">
    <text evidence="12">The sequence shown here is derived from an EMBL/GenBank/DDBJ whole genome shotgun (WGS) entry which is preliminary data.</text>
</comment>
<dbReference type="PANTHER" id="PTHR43463">
    <property type="entry name" value="NICOTINATE-NUCLEOTIDE--DIMETHYLBENZIMIDAZOLE PHOSPHORIBOSYLTRANSFERASE"/>
    <property type="match status" value="1"/>
</dbReference>
<reference evidence="13" key="1">
    <citation type="journal article" date="2019" name="Int. J. Syst. Evol. Microbiol.">
        <title>The Global Catalogue of Microorganisms (GCM) 10K type strain sequencing project: providing services to taxonomists for standard genome sequencing and annotation.</title>
        <authorList>
            <consortium name="The Broad Institute Genomics Platform"/>
            <consortium name="The Broad Institute Genome Sequencing Center for Infectious Disease"/>
            <person name="Wu L."/>
            <person name="Ma J."/>
        </authorList>
    </citation>
    <scope>NUCLEOTIDE SEQUENCE [LARGE SCALE GENOMIC DNA]</scope>
    <source>
        <strain evidence="13">CGMCC 4.7371</strain>
    </source>
</reference>
<comment type="function">
    <text evidence="1 11">Catalyzes the synthesis of alpha-ribazole-5'-phosphate from nicotinate mononucleotide (NAMN) and 5,6-dimethylbenzimidazole (DMB).</text>
</comment>
<dbReference type="SUPFAM" id="SSF52733">
    <property type="entry name" value="Nicotinate mononucleotide:5,6-dimethylbenzimidazole phosphoribosyltransferase (CobT)"/>
    <property type="match status" value="1"/>
</dbReference>
<dbReference type="NCBIfam" id="NF000996">
    <property type="entry name" value="PRK00105.1"/>
    <property type="match status" value="1"/>
</dbReference>
<name>A0ABQ2NDX4_9ACTN</name>
<protein>
    <recommendedName>
        <fullName evidence="5 11">Nicotinate-nucleotide--dimethylbenzimidazole phosphoribosyltransferase</fullName>
        <shortName evidence="11">NN:DBI PRT</shortName>
        <ecNumber evidence="4 11">2.4.2.21</ecNumber>
    </recommendedName>
    <alternativeName>
        <fullName evidence="9 11">N(1)-alpha-phosphoribosyltransferase</fullName>
    </alternativeName>
</protein>
<evidence type="ECO:0000256" key="6">
    <source>
        <dbReference type="ARBA" id="ARBA00022573"/>
    </source>
</evidence>
<keyword evidence="13" id="KW-1185">Reference proteome</keyword>
<organism evidence="12 13">
    <name type="scientific">Nocardioides phosphati</name>
    <dbReference type="NCBI Taxonomy" id="1867775"/>
    <lineage>
        <taxon>Bacteria</taxon>
        <taxon>Bacillati</taxon>
        <taxon>Actinomycetota</taxon>
        <taxon>Actinomycetes</taxon>
        <taxon>Propionibacteriales</taxon>
        <taxon>Nocardioidaceae</taxon>
        <taxon>Nocardioides</taxon>
    </lineage>
</organism>
<dbReference type="HAMAP" id="MF_00230">
    <property type="entry name" value="CobT"/>
    <property type="match status" value="1"/>
</dbReference>
<dbReference type="InterPro" id="IPR017846">
    <property type="entry name" value="Nict_dMeBzImd_PRibTrfase_bact"/>
</dbReference>
<comment type="pathway">
    <text evidence="2 11">Nucleoside biosynthesis; alpha-ribazole biosynthesis; alpha-ribazole from 5,6-dimethylbenzimidazole: step 1/2.</text>
</comment>
<evidence type="ECO:0000256" key="10">
    <source>
        <dbReference type="ARBA" id="ARBA00047340"/>
    </source>
</evidence>
<dbReference type="InterPro" id="IPR023195">
    <property type="entry name" value="Nict_dMeBzImd_PRibTrfase_N"/>
</dbReference>
<keyword evidence="7 11" id="KW-0328">Glycosyltransferase</keyword>
<evidence type="ECO:0000256" key="11">
    <source>
        <dbReference type="HAMAP-Rule" id="MF_00230"/>
    </source>
</evidence>
<evidence type="ECO:0000313" key="13">
    <source>
        <dbReference type="Proteomes" id="UP000655410"/>
    </source>
</evidence>
<evidence type="ECO:0000256" key="1">
    <source>
        <dbReference type="ARBA" id="ARBA00002197"/>
    </source>
</evidence>
<feature type="active site" description="Proton acceptor" evidence="11">
    <location>
        <position position="326"/>
    </location>
</feature>
<comment type="catalytic activity">
    <reaction evidence="10 11">
        <text>5,6-dimethylbenzimidazole + nicotinate beta-D-ribonucleotide = alpha-ribazole 5'-phosphate + nicotinate + H(+)</text>
        <dbReference type="Rhea" id="RHEA:11196"/>
        <dbReference type="ChEBI" id="CHEBI:15378"/>
        <dbReference type="ChEBI" id="CHEBI:15890"/>
        <dbReference type="ChEBI" id="CHEBI:32544"/>
        <dbReference type="ChEBI" id="CHEBI:57502"/>
        <dbReference type="ChEBI" id="CHEBI:57918"/>
        <dbReference type="EC" id="2.4.2.21"/>
    </reaction>
</comment>
<evidence type="ECO:0000256" key="4">
    <source>
        <dbReference type="ARBA" id="ARBA00011991"/>
    </source>
</evidence>
<dbReference type="EMBL" id="BMNI01000006">
    <property type="protein sequence ID" value="GGO91474.1"/>
    <property type="molecule type" value="Genomic_DNA"/>
</dbReference>